<feature type="region of interest" description="Disordered" evidence="1">
    <location>
        <begin position="166"/>
        <end position="186"/>
    </location>
</feature>
<evidence type="ECO:0000313" key="2">
    <source>
        <dbReference type="EMBL" id="KAG2377349.1"/>
    </source>
</evidence>
<sequence>MMQTLEHRNDHYNNSENQHDPDGFTTSSLHKDMERSQDPTPQHWAMMKSSSPTSSSCWNGFYEVLLHCLQSLRRMMFVLISHNENNATLIPIVDPHSPKSPPTSPRNEQMIIDPFPPTVVDDTAVSKISSSDSYIDDKNLKARENNSVPPILNSPSQTVVFHTDSVDSEGGLQTHPSIDDNNSSLSSNASLASASCASSSFSSCEDLHTFLEYGRRQSLFEPGEYVSVMTEILDSEQCKRKKQAQLHFDGLQLQ</sequence>
<accession>A0AA88GDD1</accession>
<dbReference type="Proteomes" id="UP000816034">
    <property type="component" value="Unassembled WGS sequence"/>
</dbReference>
<proteinExistence type="predicted"/>
<protein>
    <submittedName>
        <fullName evidence="2">Uncharacterized protein</fullName>
    </submittedName>
</protein>
<feature type="region of interest" description="Disordered" evidence="1">
    <location>
        <begin position="1"/>
        <end position="55"/>
    </location>
</feature>
<keyword evidence="3" id="KW-1185">Reference proteome</keyword>
<dbReference type="AlphaFoldDB" id="A0AA88GDD1"/>
<gene>
    <name evidence="2" type="ORF">C9374_009260</name>
</gene>
<organism evidence="2 3">
    <name type="scientific">Naegleria lovaniensis</name>
    <name type="common">Amoeba</name>
    <dbReference type="NCBI Taxonomy" id="51637"/>
    <lineage>
        <taxon>Eukaryota</taxon>
        <taxon>Discoba</taxon>
        <taxon>Heterolobosea</taxon>
        <taxon>Tetramitia</taxon>
        <taxon>Eutetramitia</taxon>
        <taxon>Vahlkampfiidae</taxon>
        <taxon>Naegleria</taxon>
    </lineage>
</organism>
<dbReference type="RefSeq" id="XP_044544611.1">
    <property type="nucleotide sequence ID" value="XM_044699428.1"/>
</dbReference>
<dbReference type="EMBL" id="PYSW02000038">
    <property type="protein sequence ID" value="KAG2377349.1"/>
    <property type="molecule type" value="Genomic_DNA"/>
</dbReference>
<evidence type="ECO:0000313" key="3">
    <source>
        <dbReference type="Proteomes" id="UP000816034"/>
    </source>
</evidence>
<name>A0AA88GDD1_NAELO</name>
<feature type="compositionally biased region" description="Basic and acidic residues" evidence="1">
    <location>
        <begin position="1"/>
        <end position="22"/>
    </location>
</feature>
<comment type="caution">
    <text evidence="2">The sequence shown here is derived from an EMBL/GenBank/DDBJ whole genome shotgun (WGS) entry which is preliminary data.</text>
</comment>
<dbReference type="GeneID" id="68101714"/>
<evidence type="ECO:0000256" key="1">
    <source>
        <dbReference type="SAM" id="MobiDB-lite"/>
    </source>
</evidence>
<reference evidence="2 3" key="1">
    <citation type="journal article" date="2018" name="BMC Genomics">
        <title>The genome of Naegleria lovaniensis, the basis for a comparative approach to unravel pathogenicity factors of the human pathogenic amoeba N. fowleri.</title>
        <authorList>
            <person name="Liechti N."/>
            <person name="Schurch N."/>
            <person name="Bruggmann R."/>
            <person name="Wittwer M."/>
        </authorList>
    </citation>
    <scope>NUCLEOTIDE SEQUENCE [LARGE SCALE GENOMIC DNA]</scope>
    <source>
        <strain evidence="2 3">ATCC 30569</strain>
    </source>
</reference>